<dbReference type="Proteomes" id="UP001150603">
    <property type="component" value="Unassembled WGS sequence"/>
</dbReference>
<organism evidence="1 2">
    <name type="scientific">Linderina macrospora</name>
    <dbReference type="NCBI Taxonomy" id="4868"/>
    <lineage>
        <taxon>Eukaryota</taxon>
        <taxon>Fungi</taxon>
        <taxon>Fungi incertae sedis</taxon>
        <taxon>Zoopagomycota</taxon>
        <taxon>Kickxellomycotina</taxon>
        <taxon>Kickxellomycetes</taxon>
        <taxon>Kickxellales</taxon>
        <taxon>Kickxellaceae</taxon>
        <taxon>Linderina</taxon>
    </lineage>
</organism>
<proteinExistence type="predicted"/>
<evidence type="ECO:0000313" key="1">
    <source>
        <dbReference type="EMBL" id="KAJ1940835.1"/>
    </source>
</evidence>
<reference evidence="1" key="1">
    <citation type="submission" date="2022-07" db="EMBL/GenBank/DDBJ databases">
        <title>Phylogenomic reconstructions and comparative analyses of Kickxellomycotina fungi.</title>
        <authorList>
            <person name="Reynolds N.K."/>
            <person name="Stajich J.E."/>
            <person name="Barry K."/>
            <person name="Grigoriev I.V."/>
            <person name="Crous P."/>
            <person name="Smith M.E."/>
        </authorList>
    </citation>
    <scope>NUCLEOTIDE SEQUENCE</scope>
    <source>
        <strain evidence="1">NRRL 5244</strain>
    </source>
</reference>
<evidence type="ECO:0000313" key="2">
    <source>
        <dbReference type="Proteomes" id="UP001150603"/>
    </source>
</evidence>
<gene>
    <name evidence="1" type="ORF">FBU59_003688</name>
</gene>
<protein>
    <submittedName>
        <fullName evidence="1">Uncharacterized protein</fullName>
    </submittedName>
</protein>
<name>A0ACC1J7U3_9FUNG</name>
<keyword evidence="2" id="KW-1185">Reference proteome</keyword>
<sequence length="217" mass="23198">MCGGSVISENYVVTAAHCMFDGPSNQPFPAANIRLSYVTPEQTFIHPDYDLVTSANDIALIKVPKMKGAQVVAIYGGDIADGTPLTVLGWGRTNMVVENSISILLKEAIIKVGQARDCAAYLNQVADAKYASADGPQICTENNLAPHADSCQGDSGQGVVIYVNGVPCLAGLTSFGSDIRQDPTCGQDDGFGVYTHVFYYIDYISKVTGIKFMKKEI</sequence>
<comment type="caution">
    <text evidence="1">The sequence shown here is derived from an EMBL/GenBank/DDBJ whole genome shotgun (WGS) entry which is preliminary data.</text>
</comment>
<accession>A0ACC1J7U3</accession>
<dbReference type="EMBL" id="JANBPW010002433">
    <property type="protein sequence ID" value="KAJ1940835.1"/>
    <property type="molecule type" value="Genomic_DNA"/>
</dbReference>